<feature type="transmembrane region" description="Helical" evidence="6">
    <location>
        <begin position="543"/>
        <end position="561"/>
    </location>
</feature>
<evidence type="ECO:0000256" key="7">
    <source>
        <dbReference type="SAM" id="SignalP"/>
    </source>
</evidence>
<keyword evidence="4 6" id="KW-1133">Transmembrane helix</keyword>
<feature type="transmembrane region" description="Helical" evidence="6">
    <location>
        <begin position="331"/>
        <end position="351"/>
    </location>
</feature>
<protein>
    <recommendedName>
        <fullName evidence="8">Na+/H+ antiporter NhaC-like C-terminal domain-containing protein</fullName>
    </recommendedName>
</protein>
<feature type="transmembrane region" description="Helical" evidence="6">
    <location>
        <begin position="230"/>
        <end position="250"/>
    </location>
</feature>
<reference evidence="9" key="1">
    <citation type="submission" date="2023-01" db="EMBL/GenBank/DDBJ databases">
        <title>Metagenome sequencing of chrysophaentin producing Chrysophaeum taylorii.</title>
        <authorList>
            <person name="Davison J."/>
            <person name="Bewley C."/>
        </authorList>
    </citation>
    <scope>NUCLEOTIDE SEQUENCE</scope>
    <source>
        <strain evidence="9">NIES-1699</strain>
    </source>
</reference>
<keyword evidence="10" id="KW-1185">Reference proteome</keyword>
<dbReference type="PROSITE" id="PS51257">
    <property type="entry name" value="PROKAR_LIPOPROTEIN"/>
    <property type="match status" value="1"/>
</dbReference>
<feature type="transmembrane region" description="Helical" evidence="6">
    <location>
        <begin position="391"/>
        <end position="411"/>
    </location>
</feature>
<evidence type="ECO:0000256" key="1">
    <source>
        <dbReference type="ARBA" id="ARBA00004651"/>
    </source>
</evidence>
<sequence>MVVRTAWLASLVVAAAAQSCPSAIDGSITTLGGDGSLVLKDLGVEFAVTLDANKTEGFTVSVTGDAIGNKLAIEGTEVSGILKFKEATRRSPEADAPGRSKKCEPEFPCYGRATIVVSDPTGMCEDATWDFTPMVHMRHAPLVPLVVSATLGPITRDPIITLVVSGWLTRCMLVGDGWLASLRYLDTDLLETLRGSYSSIFLFAIMISGVTGGAIKSGGAKAIGQAIGRLVRNSFLAQVAVYAAGFVFFIDDYSNTVIVGSTLRVITDTMRLSREKLSFLVDCTASPIASVMPLSTWIGYEVSLIKDEIERIGYDREAAYTLFIMSIVYRFYSWFMLIFVAGIIVLGRDFGPMYFAEKRARETGVLAVGDADKADLVPEDLKPDPKKPMRVFNAAVPFSLFILLFFPLLFYSGAKQASWGGVGWNVGSRTIIGNADSWQTLYWTCGMILVTQIVMYAVQYSKKWGGCLLEPGQSITAFIAGTGTMYSGMVALIVAFAFAENIKELLIADYLVDALGDSIEVQTLPAITFCLCAVYAFATGTSWGTMAVFFQPALALAVYIYRDKGDKPDKDLDTQRFTDIIVRTIAAILGGATWGDHCSFVSDTTILSATSSGCPLWSHYLTQMPYALISGAMSILFGFLPGGAGAPPVLCIFIGVIVQPLLILCMSSIPGVGGTVPVYGPGVGLVDGGVTANFLTLSKASDVDTEDAVAVKLEVVEKQPVDDDDEVAFVDDNAKEGEGP</sequence>
<evidence type="ECO:0000259" key="8">
    <source>
        <dbReference type="Pfam" id="PF03553"/>
    </source>
</evidence>
<evidence type="ECO:0000256" key="5">
    <source>
        <dbReference type="ARBA" id="ARBA00023136"/>
    </source>
</evidence>
<evidence type="ECO:0000313" key="10">
    <source>
        <dbReference type="Proteomes" id="UP001230188"/>
    </source>
</evidence>
<gene>
    <name evidence="9" type="ORF">CTAYLR_000880</name>
</gene>
<evidence type="ECO:0000313" key="9">
    <source>
        <dbReference type="EMBL" id="KAJ8604429.1"/>
    </source>
</evidence>
<keyword evidence="3 6" id="KW-0812">Transmembrane</keyword>
<dbReference type="GO" id="GO:0005886">
    <property type="term" value="C:plasma membrane"/>
    <property type="evidence" value="ECO:0007669"/>
    <property type="project" value="UniProtKB-SubCell"/>
</dbReference>
<evidence type="ECO:0000256" key="2">
    <source>
        <dbReference type="ARBA" id="ARBA00022475"/>
    </source>
</evidence>
<keyword evidence="2" id="KW-1003">Cell membrane</keyword>
<comment type="caution">
    <text evidence="9">The sequence shown here is derived from an EMBL/GenBank/DDBJ whole genome shotgun (WGS) entry which is preliminary data.</text>
</comment>
<comment type="subcellular location">
    <subcellularLocation>
        <location evidence="1">Cell membrane</location>
        <topology evidence="1">Multi-pass membrane protein</topology>
    </subcellularLocation>
</comment>
<dbReference type="AlphaFoldDB" id="A0AAD7XMI8"/>
<keyword evidence="5 6" id="KW-0472">Membrane</keyword>
<keyword evidence="7" id="KW-0732">Signal</keyword>
<feature type="transmembrane region" description="Helical" evidence="6">
    <location>
        <begin position="478"/>
        <end position="499"/>
    </location>
</feature>
<dbReference type="Pfam" id="PF03553">
    <property type="entry name" value="Na_H_antiporter"/>
    <property type="match status" value="1"/>
</dbReference>
<accession>A0AAD7XMI8</accession>
<feature type="transmembrane region" description="Helical" evidence="6">
    <location>
        <begin position="440"/>
        <end position="458"/>
    </location>
</feature>
<dbReference type="PANTHER" id="PTHR43478:SF1">
    <property type="entry name" value="NA+_H+ ANTIPORTER NHAC-LIKE C-TERMINAL DOMAIN-CONTAINING PROTEIN"/>
    <property type="match status" value="1"/>
</dbReference>
<name>A0AAD7XMI8_9STRA</name>
<feature type="transmembrane region" description="Helical" evidence="6">
    <location>
        <begin position="197"/>
        <end position="218"/>
    </location>
</feature>
<feature type="domain" description="Na+/H+ antiporter NhaC-like C-terminal" evidence="8">
    <location>
        <begin position="290"/>
        <end position="639"/>
    </location>
</feature>
<dbReference type="PANTHER" id="PTHR43478">
    <property type="entry name" value="NA+/H+ ANTIPORTER-RELATED"/>
    <property type="match status" value="1"/>
</dbReference>
<feature type="signal peptide" evidence="7">
    <location>
        <begin position="1"/>
        <end position="17"/>
    </location>
</feature>
<dbReference type="InterPro" id="IPR018461">
    <property type="entry name" value="Na/H_Antiport_NhaC-like_C"/>
</dbReference>
<dbReference type="EMBL" id="JAQMWT010000330">
    <property type="protein sequence ID" value="KAJ8604429.1"/>
    <property type="molecule type" value="Genomic_DNA"/>
</dbReference>
<dbReference type="Proteomes" id="UP001230188">
    <property type="component" value="Unassembled WGS sequence"/>
</dbReference>
<feature type="chain" id="PRO_5042274965" description="Na+/H+ antiporter NhaC-like C-terminal domain-containing protein" evidence="7">
    <location>
        <begin position="18"/>
        <end position="740"/>
    </location>
</feature>
<evidence type="ECO:0000256" key="6">
    <source>
        <dbReference type="SAM" id="Phobius"/>
    </source>
</evidence>
<organism evidence="9 10">
    <name type="scientific">Chrysophaeum taylorii</name>
    <dbReference type="NCBI Taxonomy" id="2483200"/>
    <lineage>
        <taxon>Eukaryota</taxon>
        <taxon>Sar</taxon>
        <taxon>Stramenopiles</taxon>
        <taxon>Ochrophyta</taxon>
        <taxon>Pelagophyceae</taxon>
        <taxon>Pelagomonadales</taxon>
        <taxon>Pelagomonadaceae</taxon>
        <taxon>Chrysophaeum</taxon>
    </lineage>
</organism>
<proteinExistence type="predicted"/>
<evidence type="ECO:0000256" key="4">
    <source>
        <dbReference type="ARBA" id="ARBA00022989"/>
    </source>
</evidence>
<evidence type="ECO:0000256" key="3">
    <source>
        <dbReference type="ARBA" id="ARBA00022692"/>
    </source>
</evidence>
<feature type="transmembrane region" description="Helical" evidence="6">
    <location>
        <begin position="519"/>
        <end position="538"/>
    </location>
</feature>